<reference evidence="2" key="1">
    <citation type="submission" date="2025-08" db="UniProtKB">
        <authorList>
            <consortium name="RefSeq"/>
        </authorList>
    </citation>
    <scope>IDENTIFICATION</scope>
</reference>
<sequence>MLFAEPGFYVSSFPFDRKFICKLPDRGKKIIESVCKLKAAIAEREAIRDRSEPFRPIRVDCKVRQKGIAGVDVDTAKAQNSDQILDISSLVPSCSSVDDSTSSRTTSPEQGLGHRLDDQGEPGEAEDTILSSRANATSASETSQHVPQRRASSQAEANASCSDSLVIDRLQRITIADPGEHGSEKSPRAENVTGLPSRTQKRPHYLEVLEMRAQNPVPPPHKFKTNVLPSQPNDPCDQCPRSESPVSSEERLRRDKKHLDDITAARLLPLHHLPTQLLSIEESLALQKQQKQSYEEMQAKLAAQKLAERLNIKMQSYNPEGKTMGRYREARDEDGPSSDDEL</sequence>
<name>A0AC55CSF7_ECHTE</name>
<keyword evidence="1" id="KW-1185">Reference proteome</keyword>
<evidence type="ECO:0000313" key="1">
    <source>
        <dbReference type="Proteomes" id="UP000694863"/>
    </source>
</evidence>
<dbReference type="Proteomes" id="UP000694863">
    <property type="component" value="Unplaced"/>
</dbReference>
<dbReference type="RefSeq" id="XP_045142409.1">
    <property type="nucleotide sequence ID" value="XM_045286474.1"/>
</dbReference>
<accession>A0AC55CSF7</accession>
<protein>
    <submittedName>
        <fullName evidence="2">Protein GRINL1A</fullName>
    </submittedName>
</protein>
<evidence type="ECO:0000313" key="2">
    <source>
        <dbReference type="RefSeq" id="XP_045142409.1"/>
    </source>
</evidence>
<gene>
    <name evidence="2" type="primary">POLR2M</name>
</gene>
<proteinExistence type="predicted"/>
<organism evidence="1 2">
    <name type="scientific">Echinops telfairi</name>
    <name type="common">Lesser hedgehog tenrec</name>
    <dbReference type="NCBI Taxonomy" id="9371"/>
    <lineage>
        <taxon>Eukaryota</taxon>
        <taxon>Metazoa</taxon>
        <taxon>Chordata</taxon>
        <taxon>Craniata</taxon>
        <taxon>Vertebrata</taxon>
        <taxon>Euteleostomi</taxon>
        <taxon>Mammalia</taxon>
        <taxon>Eutheria</taxon>
        <taxon>Afrotheria</taxon>
        <taxon>Tenrecidae</taxon>
        <taxon>Tenrecinae</taxon>
        <taxon>Echinops</taxon>
    </lineage>
</organism>